<feature type="chain" id="PRO_5039262578" description="Peptidase" evidence="3">
    <location>
        <begin position="23"/>
        <end position="257"/>
    </location>
</feature>
<reference evidence="4" key="1">
    <citation type="submission" date="2021-01" db="EMBL/GenBank/DDBJ databases">
        <title>Whole genome shotgun sequence of Virgisporangium aliadipatigenens NBRC 105644.</title>
        <authorList>
            <person name="Komaki H."/>
            <person name="Tamura T."/>
        </authorList>
    </citation>
    <scope>NUCLEOTIDE SEQUENCE</scope>
    <source>
        <strain evidence="4">NBRC 105644</strain>
    </source>
</reference>
<evidence type="ECO:0000256" key="1">
    <source>
        <dbReference type="SAM" id="MobiDB-lite"/>
    </source>
</evidence>
<dbReference type="EMBL" id="BOPF01000018">
    <property type="protein sequence ID" value="GIJ47945.1"/>
    <property type="molecule type" value="Genomic_DNA"/>
</dbReference>
<protein>
    <recommendedName>
        <fullName evidence="6">Peptidase</fullName>
    </recommendedName>
</protein>
<gene>
    <name evidence="4" type="ORF">Val02_48310</name>
</gene>
<keyword evidence="5" id="KW-1185">Reference proteome</keyword>
<organism evidence="4 5">
    <name type="scientific">Virgisporangium aliadipatigenens</name>
    <dbReference type="NCBI Taxonomy" id="741659"/>
    <lineage>
        <taxon>Bacteria</taxon>
        <taxon>Bacillati</taxon>
        <taxon>Actinomycetota</taxon>
        <taxon>Actinomycetes</taxon>
        <taxon>Micromonosporales</taxon>
        <taxon>Micromonosporaceae</taxon>
        <taxon>Virgisporangium</taxon>
    </lineage>
</organism>
<evidence type="ECO:0000313" key="4">
    <source>
        <dbReference type="EMBL" id="GIJ47945.1"/>
    </source>
</evidence>
<evidence type="ECO:0008006" key="6">
    <source>
        <dbReference type="Google" id="ProtNLM"/>
    </source>
</evidence>
<evidence type="ECO:0000256" key="2">
    <source>
        <dbReference type="SAM" id="Phobius"/>
    </source>
</evidence>
<keyword evidence="2" id="KW-0472">Membrane</keyword>
<dbReference type="Proteomes" id="UP000619260">
    <property type="component" value="Unassembled WGS sequence"/>
</dbReference>
<comment type="caution">
    <text evidence="4">The sequence shown here is derived from an EMBL/GenBank/DDBJ whole genome shotgun (WGS) entry which is preliminary data.</text>
</comment>
<proteinExistence type="predicted"/>
<keyword evidence="2" id="KW-1133">Transmembrane helix</keyword>
<dbReference type="RefSeq" id="WP_203901440.1">
    <property type="nucleotide sequence ID" value="NZ_BOPF01000018.1"/>
</dbReference>
<accession>A0A8J3YQ56</accession>
<keyword evidence="3" id="KW-0732">Signal</keyword>
<evidence type="ECO:0000313" key="5">
    <source>
        <dbReference type="Proteomes" id="UP000619260"/>
    </source>
</evidence>
<sequence length="257" mass="27088">MRRLLRVLGVTGLVLMAFPLMVEPAAADSAVNTAGTSFLTAAPIDTAKPVSVAASTGDYLYWSFDATAGQTNTVSVAVTLPPQADRHGAQVWAVDVFDGLRRRQSCTAGAQAPVAAPADATVRMECTLREVRSWAEPWSGDPLPGLYYVRVSASELPEQDQGLPVKVDLKLASTDSGDPAPEGGDLRAPLAPPDRPGAVQSPAPNPTASPAPDEDDDLVSFDWWPGATSRWTWTVVGAVLAAVAGVLGYTLARRRRL</sequence>
<feature type="transmembrane region" description="Helical" evidence="2">
    <location>
        <begin position="231"/>
        <end position="252"/>
    </location>
</feature>
<dbReference type="AlphaFoldDB" id="A0A8J3YQ56"/>
<feature type="signal peptide" evidence="3">
    <location>
        <begin position="1"/>
        <end position="22"/>
    </location>
</feature>
<name>A0A8J3YQ56_9ACTN</name>
<evidence type="ECO:0000256" key="3">
    <source>
        <dbReference type="SAM" id="SignalP"/>
    </source>
</evidence>
<feature type="region of interest" description="Disordered" evidence="1">
    <location>
        <begin position="172"/>
        <end position="219"/>
    </location>
</feature>
<keyword evidence="2" id="KW-0812">Transmembrane</keyword>